<dbReference type="CDD" id="cd07989">
    <property type="entry name" value="LPLAT_AGPAT-like"/>
    <property type="match status" value="1"/>
</dbReference>
<keyword evidence="7" id="KW-1185">Reference proteome</keyword>
<feature type="domain" description="Phospholipid/glycerol acyltransferase" evidence="5">
    <location>
        <begin position="100"/>
        <end position="208"/>
    </location>
</feature>
<dbReference type="GO" id="GO:0006654">
    <property type="term" value="P:phosphatidic acid biosynthetic process"/>
    <property type="evidence" value="ECO:0007669"/>
    <property type="project" value="TreeGrafter"/>
</dbReference>
<dbReference type="AlphaFoldDB" id="A0A847SB20"/>
<dbReference type="PANTHER" id="PTHR10434:SF66">
    <property type="entry name" value="PHOSPHOLIPID_GLYCEROL ACYLTRANSFERASE DOMAIN-CONTAINING PROTEIN"/>
    <property type="match status" value="1"/>
</dbReference>
<keyword evidence="2 6" id="KW-0808">Transferase</keyword>
<keyword evidence="4" id="KW-0812">Transmembrane</keyword>
<evidence type="ECO:0000259" key="5">
    <source>
        <dbReference type="SMART" id="SM00563"/>
    </source>
</evidence>
<evidence type="ECO:0000256" key="1">
    <source>
        <dbReference type="ARBA" id="ARBA00005189"/>
    </source>
</evidence>
<keyword evidence="4" id="KW-0472">Membrane</keyword>
<evidence type="ECO:0000313" key="6">
    <source>
        <dbReference type="EMBL" id="NLR76107.1"/>
    </source>
</evidence>
<dbReference type="InterPro" id="IPR002123">
    <property type="entry name" value="Plipid/glycerol_acylTrfase"/>
</dbReference>
<protein>
    <submittedName>
        <fullName evidence="6">1-acyl-sn-glycerol-3-phosphate acyltransferase</fullName>
    </submittedName>
</protein>
<organism evidence="6 7">
    <name type="scientific">Leeia aquatica</name>
    <dbReference type="NCBI Taxonomy" id="2725557"/>
    <lineage>
        <taxon>Bacteria</taxon>
        <taxon>Pseudomonadati</taxon>
        <taxon>Pseudomonadota</taxon>
        <taxon>Betaproteobacteria</taxon>
        <taxon>Neisseriales</taxon>
        <taxon>Leeiaceae</taxon>
        <taxon>Leeia</taxon>
    </lineage>
</organism>
<keyword evidence="3 6" id="KW-0012">Acyltransferase</keyword>
<evidence type="ECO:0000256" key="3">
    <source>
        <dbReference type="ARBA" id="ARBA00023315"/>
    </source>
</evidence>
<dbReference type="SUPFAM" id="SSF69593">
    <property type="entry name" value="Glycerol-3-phosphate (1)-acyltransferase"/>
    <property type="match status" value="1"/>
</dbReference>
<evidence type="ECO:0000313" key="7">
    <source>
        <dbReference type="Proteomes" id="UP000587991"/>
    </source>
</evidence>
<keyword evidence="4" id="KW-1133">Transmembrane helix</keyword>
<feature type="transmembrane region" description="Helical" evidence="4">
    <location>
        <begin position="69"/>
        <end position="88"/>
    </location>
</feature>
<dbReference type="SMART" id="SM00563">
    <property type="entry name" value="PlsC"/>
    <property type="match status" value="1"/>
</dbReference>
<dbReference type="PANTHER" id="PTHR10434">
    <property type="entry name" value="1-ACYL-SN-GLYCEROL-3-PHOSPHATE ACYLTRANSFERASE"/>
    <property type="match status" value="1"/>
</dbReference>
<reference evidence="6 7" key="1">
    <citation type="submission" date="2020-04" db="EMBL/GenBank/DDBJ databases">
        <title>Draft genome of Leeia sp. IMCC25680.</title>
        <authorList>
            <person name="Song J."/>
            <person name="Cho J.-C."/>
        </authorList>
    </citation>
    <scope>NUCLEOTIDE SEQUENCE [LARGE SCALE GENOMIC DNA]</scope>
    <source>
        <strain evidence="6 7">IMCC25680</strain>
    </source>
</reference>
<gene>
    <name evidence="6" type="ORF">HF682_13150</name>
</gene>
<evidence type="ECO:0000256" key="2">
    <source>
        <dbReference type="ARBA" id="ARBA00022679"/>
    </source>
</evidence>
<comment type="pathway">
    <text evidence="1">Lipid metabolism.</text>
</comment>
<dbReference type="Pfam" id="PF01553">
    <property type="entry name" value="Acyltransferase"/>
    <property type="match status" value="1"/>
</dbReference>
<dbReference type="Proteomes" id="UP000587991">
    <property type="component" value="Unassembled WGS sequence"/>
</dbReference>
<accession>A0A847SB20</accession>
<dbReference type="EMBL" id="JABAIM010000003">
    <property type="protein sequence ID" value="NLR76107.1"/>
    <property type="molecule type" value="Genomic_DNA"/>
</dbReference>
<sequence>MDRPAWLMDLDLASMRTLSRMWRTGIQIACFSFFAIGGIGVSTLCVLYRLLWPGSVQKKQRHARKMVNFFFRGLLGTLRVTGCMQLVVHDVAQLATLRQSLVLANHPSYLDVVVLLALMPEANCLVKGALWKNPFFWGIVRATGYVQNTSPEQALDACAEAISAGDALILFPEGTRTVPGESMKFQRGAAHVALRATARVVPVLLHCTPPTLTKGASWWLAPTQPFVFTVRVLAQTDVSQLIGEVANPSIGARKLSEALHALFQSRLTEYGYA</sequence>
<evidence type="ECO:0000256" key="4">
    <source>
        <dbReference type="SAM" id="Phobius"/>
    </source>
</evidence>
<comment type="caution">
    <text evidence="6">The sequence shown here is derived from an EMBL/GenBank/DDBJ whole genome shotgun (WGS) entry which is preliminary data.</text>
</comment>
<feature type="transmembrane region" description="Helical" evidence="4">
    <location>
        <begin position="25"/>
        <end position="48"/>
    </location>
</feature>
<name>A0A847SB20_9NEIS</name>
<dbReference type="GO" id="GO:0003841">
    <property type="term" value="F:1-acylglycerol-3-phosphate O-acyltransferase activity"/>
    <property type="evidence" value="ECO:0007669"/>
    <property type="project" value="TreeGrafter"/>
</dbReference>
<proteinExistence type="predicted"/>
<dbReference type="RefSeq" id="WP_168877781.1">
    <property type="nucleotide sequence ID" value="NZ_JABAIM010000003.1"/>
</dbReference>